<keyword evidence="2 7" id="KW-0813">Transport</keyword>
<dbReference type="AlphaFoldDB" id="A0A0J9CGI0"/>
<comment type="similarity">
    <text evidence="7">Belongs to the binding-protein-dependent transport system permease family.</text>
</comment>
<feature type="transmembrane region" description="Helical" evidence="7">
    <location>
        <begin position="81"/>
        <end position="102"/>
    </location>
</feature>
<keyword evidence="6 7" id="KW-0472">Membrane</keyword>
<evidence type="ECO:0000256" key="7">
    <source>
        <dbReference type="RuleBase" id="RU363032"/>
    </source>
</evidence>
<dbReference type="InterPro" id="IPR035906">
    <property type="entry name" value="MetI-like_sf"/>
</dbReference>
<dbReference type="PROSITE" id="PS50928">
    <property type="entry name" value="ABC_TM1"/>
    <property type="match status" value="1"/>
</dbReference>
<dbReference type="PATRIC" id="fig|742734.4.peg.1012"/>
<dbReference type="RefSeq" id="WP_048929335.1">
    <property type="nucleotide sequence ID" value="NZ_KQ235876.1"/>
</dbReference>
<evidence type="ECO:0000256" key="3">
    <source>
        <dbReference type="ARBA" id="ARBA00022475"/>
    </source>
</evidence>
<evidence type="ECO:0000313" key="10">
    <source>
        <dbReference type="Proteomes" id="UP000037392"/>
    </source>
</evidence>
<keyword evidence="5 7" id="KW-1133">Transmembrane helix</keyword>
<dbReference type="InterPro" id="IPR051393">
    <property type="entry name" value="ABC_transporter_permease"/>
</dbReference>
<evidence type="ECO:0000256" key="2">
    <source>
        <dbReference type="ARBA" id="ARBA00022448"/>
    </source>
</evidence>
<organism evidence="9 10">
    <name type="scientific">[Clostridium] citroniae WAL-19142</name>
    <dbReference type="NCBI Taxonomy" id="742734"/>
    <lineage>
        <taxon>Bacteria</taxon>
        <taxon>Bacillati</taxon>
        <taxon>Bacillota</taxon>
        <taxon>Clostridia</taxon>
        <taxon>Lachnospirales</taxon>
        <taxon>Lachnospiraceae</taxon>
        <taxon>Enterocloster</taxon>
    </lineage>
</organism>
<dbReference type="GO" id="GO:0005886">
    <property type="term" value="C:plasma membrane"/>
    <property type="evidence" value="ECO:0007669"/>
    <property type="project" value="UniProtKB-SubCell"/>
</dbReference>
<dbReference type="PANTHER" id="PTHR30193">
    <property type="entry name" value="ABC TRANSPORTER PERMEASE PROTEIN"/>
    <property type="match status" value="1"/>
</dbReference>
<evidence type="ECO:0000259" key="8">
    <source>
        <dbReference type="PROSITE" id="PS50928"/>
    </source>
</evidence>
<feature type="transmembrane region" description="Helical" evidence="7">
    <location>
        <begin position="21"/>
        <end position="45"/>
    </location>
</feature>
<feature type="transmembrane region" description="Helical" evidence="7">
    <location>
        <begin position="267"/>
        <end position="288"/>
    </location>
</feature>
<name>A0A0J9CGI0_9FIRM</name>
<dbReference type="EMBL" id="ADLK01000005">
    <property type="protein sequence ID" value="KMW23739.1"/>
    <property type="molecule type" value="Genomic_DNA"/>
</dbReference>
<evidence type="ECO:0000256" key="6">
    <source>
        <dbReference type="ARBA" id="ARBA00023136"/>
    </source>
</evidence>
<dbReference type="Pfam" id="PF00528">
    <property type="entry name" value="BPD_transp_1"/>
    <property type="match status" value="1"/>
</dbReference>
<evidence type="ECO:0000256" key="5">
    <source>
        <dbReference type="ARBA" id="ARBA00022989"/>
    </source>
</evidence>
<dbReference type="InterPro" id="IPR000515">
    <property type="entry name" value="MetI-like"/>
</dbReference>
<evidence type="ECO:0000256" key="4">
    <source>
        <dbReference type="ARBA" id="ARBA00022692"/>
    </source>
</evidence>
<dbReference type="GeneID" id="93165731"/>
<evidence type="ECO:0000313" key="9">
    <source>
        <dbReference type="EMBL" id="KMW23739.1"/>
    </source>
</evidence>
<gene>
    <name evidence="9" type="ORF">HMPREF9470_00955</name>
</gene>
<feature type="domain" description="ABC transmembrane type-1" evidence="8">
    <location>
        <begin position="77"/>
        <end position="289"/>
    </location>
</feature>
<dbReference type="PANTHER" id="PTHR30193:SF37">
    <property type="entry name" value="INNER MEMBRANE ABC TRANSPORTER PERMEASE PROTEIN YCJO"/>
    <property type="match status" value="1"/>
</dbReference>
<reference evidence="9 10" key="1">
    <citation type="submission" date="2011-04" db="EMBL/GenBank/DDBJ databases">
        <title>The Genome Sequence of Clostridium citroniae WAL-19142.</title>
        <authorList>
            <consortium name="The Broad Institute Genome Sequencing Platform"/>
            <person name="Earl A."/>
            <person name="Ward D."/>
            <person name="Feldgarden M."/>
            <person name="Gevers D."/>
            <person name="Warren Y.A."/>
            <person name="Tyrrell K.L."/>
            <person name="Citron D.M."/>
            <person name="Goldstein E.J."/>
            <person name="Daigneault M."/>
            <person name="Allen-Vercoe E."/>
            <person name="Young S.K."/>
            <person name="Zeng Q."/>
            <person name="Gargeya S."/>
            <person name="Fitzgerald M."/>
            <person name="Haas B."/>
            <person name="Abouelleil A."/>
            <person name="Alvarado L."/>
            <person name="Arachchi H.M."/>
            <person name="Berlin A."/>
            <person name="Brown A."/>
            <person name="Chapman S.B."/>
            <person name="Chen Z."/>
            <person name="Dunbar C."/>
            <person name="Freedman E."/>
            <person name="Gearin G."/>
            <person name="Gellesch M."/>
            <person name="Goldberg J."/>
            <person name="Griggs A."/>
            <person name="Gujja S."/>
            <person name="Heilman E.R."/>
            <person name="Heiman D."/>
            <person name="Howarth C."/>
            <person name="Larson L."/>
            <person name="Lui A."/>
            <person name="MacDonald P.J."/>
            <person name="Mehta T."/>
            <person name="Montmayeur A."/>
            <person name="Murphy C."/>
            <person name="Neiman D."/>
            <person name="Pearson M."/>
            <person name="Priest M."/>
            <person name="Roberts A."/>
            <person name="Saif S."/>
            <person name="Shea T."/>
            <person name="Shenoy N."/>
            <person name="Sisk P."/>
            <person name="Stolte C."/>
            <person name="Sykes S."/>
            <person name="White J."/>
            <person name="Yandava C."/>
            <person name="Wortman J."/>
            <person name="Nusbaum C."/>
            <person name="Birren B."/>
        </authorList>
    </citation>
    <scope>NUCLEOTIDE SEQUENCE [LARGE SCALE GENOMIC DNA]</scope>
    <source>
        <strain evidence="9 10">WAL-19142</strain>
    </source>
</reference>
<feature type="transmembrane region" description="Helical" evidence="7">
    <location>
        <begin position="114"/>
        <end position="135"/>
    </location>
</feature>
<dbReference type="SUPFAM" id="SSF161098">
    <property type="entry name" value="MetI-like"/>
    <property type="match status" value="1"/>
</dbReference>
<dbReference type="OrthoDB" id="9761387at2"/>
<dbReference type="CDD" id="cd06261">
    <property type="entry name" value="TM_PBP2"/>
    <property type="match status" value="1"/>
</dbReference>
<protein>
    <recommendedName>
        <fullName evidence="8">ABC transmembrane type-1 domain-containing protein</fullName>
    </recommendedName>
</protein>
<feature type="transmembrane region" description="Helical" evidence="7">
    <location>
        <begin position="216"/>
        <end position="233"/>
    </location>
</feature>
<dbReference type="Proteomes" id="UP000037392">
    <property type="component" value="Unassembled WGS sequence"/>
</dbReference>
<sequence length="296" mass="33947">MVEKNSKIKMPFWRNIKVVPYLYILPNMILFLVFMIIPIFMSFYYSTVKWNGMGTPKFIDIQNYLYIFQDKVFLKSIFNTFYYTVATVPLLMVLALFFAVLLNSAIPLRGVIRSAIYAPAVVSTVVVGTVFTWIFQDQLGLINYLIRSLGGTAIQWANDPKFAMVMLIVATVWQRTGYNMVIYLAGLQGIPTDVMEAATIDGASTWQKFRYITLPLLKNTHMFVMITCMIHAFRSFDLVYTMTQGGPLNATKTMVMYVYEQAFNKNYYGRAAAGGIVLFAFMVVLTLIRFRIEKED</sequence>
<dbReference type="Gene3D" id="1.10.3720.10">
    <property type="entry name" value="MetI-like"/>
    <property type="match status" value="1"/>
</dbReference>
<comment type="subcellular location">
    <subcellularLocation>
        <location evidence="1 7">Cell membrane</location>
        <topology evidence="1 7">Multi-pass membrane protein</topology>
    </subcellularLocation>
</comment>
<keyword evidence="3" id="KW-1003">Cell membrane</keyword>
<accession>A0A0J9CGI0</accession>
<keyword evidence="4 7" id="KW-0812">Transmembrane</keyword>
<evidence type="ECO:0000256" key="1">
    <source>
        <dbReference type="ARBA" id="ARBA00004651"/>
    </source>
</evidence>
<comment type="caution">
    <text evidence="9">The sequence shown here is derived from an EMBL/GenBank/DDBJ whole genome shotgun (WGS) entry which is preliminary data.</text>
</comment>
<dbReference type="GO" id="GO:0055085">
    <property type="term" value="P:transmembrane transport"/>
    <property type="evidence" value="ECO:0007669"/>
    <property type="project" value="InterPro"/>
</dbReference>
<proteinExistence type="inferred from homology"/>